<dbReference type="AlphaFoldDB" id="Q3A1I2"/>
<comment type="catalytic activity">
    <reaction evidence="6">
        <text>uridine + phosphate = alpha-D-ribose 1-phosphate + uracil</text>
        <dbReference type="Rhea" id="RHEA:24388"/>
        <dbReference type="ChEBI" id="CHEBI:16704"/>
        <dbReference type="ChEBI" id="CHEBI:17568"/>
        <dbReference type="ChEBI" id="CHEBI:43474"/>
        <dbReference type="ChEBI" id="CHEBI:57720"/>
        <dbReference type="EC" id="2.4.2.3"/>
    </reaction>
</comment>
<dbReference type="HOGENOM" id="CLU_068457_0_0_7"/>
<evidence type="ECO:0000259" key="7">
    <source>
        <dbReference type="Pfam" id="PF01048"/>
    </source>
</evidence>
<dbReference type="CDD" id="cd17767">
    <property type="entry name" value="UP_EcUdp-like"/>
    <property type="match status" value="1"/>
</dbReference>
<dbReference type="InterPro" id="IPR000845">
    <property type="entry name" value="Nucleoside_phosphorylase_d"/>
</dbReference>
<reference evidence="9" key="1">
    <citation type="submission" date="2005-10" db="EMBL/GenBank/DDBJ databases">
        <title>Complete sequence of Pelobacter carbinolicus DSM 2380.</title>
        <authorList>
            <person name="Copeland A."/>
            <person name="Lucas S."/>
            <person name="Lapidus A."/>
            <person name="Barry K."/>
            <person name="Detter J.C."/>
            <person name="Glavina T."/>
            <person name="Hammon N."/>
            <person name="Israni S."/>
            <person name="Pitluck S."/>
            <person name="Chertkov O."/>
            <person name="Schmutz J."/>
            <person name="Larimer F."/>
            <person name="Land M."/>
            <person name="Kyrpides N."/>
            <person name="Ivanova N."/>
            <person name="Richardson P."/>
        </authorList>
    </citation>
    <scope>NUCLEOTIDE SEQUENCE [LARGE SCALE GENOMIC DNA]</scope>
    <source>
        <strain evidence="9">DSM 2380 / NBRC 103641 / GraBd1</strain>
    </source>
</reference>
<comment type="similarity">
    <text evidence="1">Belongs to the PNP/UDP phosphorylase family.</text>
</comment>
<dbReference type="STRING" id="338963.Pcar_2537"/>
<evidence type="ECO:0000256" key="3">
    <source>
        <dbReference type="ARBA" id="ARBA00021980"/>
    </source>
</evidence>
<dbReference type="Proteomes" id="UP000002534">
    <property type="component" value="Chromosome"/>
</dbReference>
<dbReference type="KEGG" id="pca:Pcar_2537"/>
<evidence type="ECO:0000313" key="9">
    <source>
        <dbReference type="Proteomes" id="UP000002534"/>
    </source>
</evidence>
<dbReference type="GO" id="GO:0009164">
    <property type="term" value="P:nucleoside catabolic process"/>
    <property type="evidence" value="ECO:0007669"/>
    <property type="project" value="UniProtKB-ARBA"/>
</dbReference>
<protein>
    <recommendedName>
        <fullName evidence="3">Uridine phosphorylase</fullName>
        <ecNumber evidence="2">2.4.2.3</ecNumber>
    </recommendedName>
</protein>
<organism evidence="8 9">
    <name type="scientific">Syntrophotalea carbinolica (strain DSM 2380 / NBRC 103641 / GraBd1)</name>
    <name type="common">Pelobacter carbinolicus</name>
    <dbReference type="NCBI Taxonomy" id="338963"/>
    <lineage>
        <taxon>Bacteria</taxon>
        <taxon>Pseudomonadati</taxon>
        <taxon>Thermodesulfobacteriota</taxon>
        <taxon>Desulfuromonadia</taxon>
        <taxon>Desulfuromonadales</taxon>
        <taxon>Syntrophotaleaceae</taxon>
        <taxon>Syntrophotalea</taxon>
    </lineage>
</organism>
<dbReference type="PROSITE" id="PS01232">
    <property type="entry name" value="PNP_UDP_1"/>
    <property type="match status" value="1"/>
</dbReference>
<dbReference type="eggNOG" id="COG2820">
    <property type="taxonomic scope" value="Bacteria"/>
</dbReference>
<dbReference type="Pfam" id="PF01048">
    <property type="entry name" value="PNP_UDP_1"/>
    <property type="match status" value="1"/>
</dbReference>
<evidence type="ECO:0000256" key="2">
    <source>
        <dbReference type="ARBA" id="ARBA00011888"/>
    </source>
</evidence>
<feature type="domain" description="Nucleoside phosphorylase" evidence="7">
    <location>
        <begin position="51"/>
        <end position="284"/>
    </location>
</feature>
<gene>
    <name evidence="8" type="primary">udp</name>
    <name evidence="8" type="ordered locus">Pcar_2537</name>
</gene>
<evidence type="ECO:0000256" key="1">
    <source>
        <dbReference type="ARBA" id="ARBA00010456"/>
    </source>
</evidence>
<proteinExistence type="inferred from homology"/>
<dbReference type="PANTHER" id="PTHR43691">
    <property type="entry name" value="URIDINE PHOSPHORYLASE"/>
    <property type="match status" value="1"/>
</dbReference>
<reference evidence="8 9" key="2">
    <citation type="journal article" date="2012" name="BMC Genomics">
        <title>The genome of Pelobacter carbinolicus reveals surprising metabolic capabilities and physiological features.</title>
        <authorList>
            <person name="Aklujkar M."/>
            <person name="Haveman S.A."/>
            <person name="Didonato R.Jr."/>
            <person name="Chertkov O."/>
            <person name="Han C.S."/>
            <person name="Land M.L."/>
            <person name="Brown P."/>
            <person name="Lovley D.R."/>
        </authorList>
    </citation>
    <scope>NUCLEOTIDE SEQUENCE [LARGE SCALE GENOMIC DNA]</scope>
    <source>
        <strain evidence="9">DSM 2380 / NBRC 103641 / GraBd1</strain>
    </source>
</reference>
<dbReference type="Gene3D" id="3.40.50.1580">
    <property type="entry name" value="Nucleoside phosphorylase domain"/>
    <property type="match status" value="1"/>
</dbReference>
<dbReference type="SUPFAM" id="SSF53167">
    <property type="entry name" value="Purine and uridine phosphorylases"/>
    <property type="match status" value="1"/>
</dbReference>
<dbReference type="OrthoDB" id="9782889at2"/>
<accession>Q3A1I2</accession>
<dbReference type="InterPro" id="IPR035994">
    <property type="entry name" value="Nucleoside_phosphorylase_sf"/>
</dbReference>
<evidence type="ECO:0000256" key="5">
    <source>
        <dbReference type="ARBA" id="ARBA00022679"/>
    </source>
</evidence>
<dbReference type="GO" id="GO:0004850">
    <property type="term" value="F:uridine phosphorylase activity"/>
    <property type="evidence" value="ECO:0007669"/>
    <property type="project" value="UniProtKB-EC"/>
</dbReference>
<keyword evidence="9" id="KW-1185">Reference proteome</keyword>
<dbReference type="InterPro" id="IPR018016">
    <property type="entry name" value="Nucleoside_phosphorylase_CS"/>
</dbReference>
<keyword evidence="5" id="KW-0808">Transferase</keyword>
<dbReference type="PANTHER" id="PTHR43691:SF11">
    <property type="entry name" value="FI09636P-RELATED"/>
    <property type="match status" value="1"/>
</dbReference>
<dbReference type="EMBL" id="CP000142">
    <property type="protein sequence ID" value="ABA89775.1"/>
    <property type="molecule type" value="Genomic_DNA"/>
</dbReference>
<evidence type="ECO:0000313" key="8">
    <source>
        <dbReference type="EMBL" id="ABA89775.1"/>
    </source>
</evidence>
<dbReference type="EC" id="2.4.2.3" evidence="2"/>
<keyword evidence="4" id="KW-0328">Glycosyltransferase</keyword>
<evidence type="ECO:0000256" key="6">
    <source>
        <dbReference type="ARBA" id="ARBA00048447"/>
    </source>
</evidence>
<evidence type="ECO:0000256" key="4">
    <source>
        <dbReference type="ARBA" id="ARBA00022676"/>
    </source>
</evidence>
<dbReference type="GO" id="GO:0005829">
    <property type="term" value="C:cytosol"/>
    <property type="evidence" value="ECO:0007669"/>
    <property type="project" value="TreeGrafter"/>
</dbReference>
<name>Q3A1I2_SYNC1</name>
<sequence length="293" mass="31422">MHSESRLAPKPVITIFGTITTLSRRHRVTDNPPLYHIGFCAEDLGPTPPTTALLCGAPERARQIAMASEGVSCQKTLSENRGLNSYLLTLDTGQPLLAATSGMGAPSLSIVVNELYSVGIRRIIRVGTCGSIQEHVKVGSVVISYAALCRQGAANDIAPVEYPAAADPYISVALGNAAARLHIDHHLGLTASVDSFYEGQERVDTSANRYLMRQLQGITEEYRRLNILNYEMEAGTLFKMAGVYGFSAGCVCGVLAGRTASEAIDGKLKDQAQSNAIRVALEAVRHLENHMPA</sequence>